<name>A0A2A9NDW6_9AGAR</name>
<feature type="transmembrane region" description="Helical" evidence="1">
    <location>
        <begin position="120"/>
        <end position="141"/>
    </location>
</feature>
<evidence type="ECO:0000259" key="2">
    <source>
        <dbReference type="Pfam" id="PF20151"/>
    </source>
</evidence>
<evidence type="ECO:0000256" key="1">
    <source>
        <dbReference type="SAM" id="Phobius"/>
    </source>
</evidence>
<organism evidence="3 4">
    <name type="scientific">Amanita thiersii Skay4041</name>
    <dbReference type="NCBI Taxonomy" id="703135"/>
    <lineage>
        <taxon>Eukaryota</taxon>
        <taxon>Fungi</taxon>
        <taxon>Dikarya</taxon>
        <taxon>Basidiomycota</taxon>
        <taxon>Agaricomycotina</taxon>
        <taxon>Agaricomycetes</taxon>
        <taxon>Agaricomycetidae</taxon>
        <taxon>Agaricales</taxon>
        <taxon>Pluteineae</taxon>
        <taxon>Amanitaceae</taxon>
        <taxon>Amanita</taxon>
    </lineage>
</organism>
<proteinExistence type="predicted"/>
<dbReference type="Pfam" id="PF20151">
    <property type="entry name" value="DUF6533"/>
    <property type="match status" value="1"/>
</dbReference>
<reference evidence="3" key="1">
    <citation type="submission" date="2014-02" db="EMBL/GenBank/DDBJ databases">
        <title>Transposable element dynamics among asymbiotic and ectomycorrhizal Amanita fungi.</title>
        <authorList>
            <consortium name="DOE Joint Genome Institute"/>
            <person name="Hess J."/>
            <person name="Skrede I."/>
            <person name="Wolfe B."/>
            <person name="LaButti K."/>
            <person name="Ohm R.A."/>
            <person name="Grigoriev I.V."/>
            <person name="Pringle A."/>
        </authorList>
    </citation>
    <scope>NUCLEOTIDE SEQUENCE [LARGE SCALE GENOMIC DNA]</scope>
    <source>
        <strain evidence="3">SKay4041</strain>
    </source>
</reference>
<dbReference type="OrthoDB" id="3020506at2759"/>
<keyword evidence="1" id="KW-0812">Transmembrane</keyword>
<feature type="transmembrane region" description="Helical" evidence="1">
    <location>
        <begin position="265"/>
        <end position="283"/>
    </location>
</feature>
<feature type="transmembrane region" description="Helical" evidence="1">
    <location>
        <begin position="153"/>
        <end position="174"/>
    </location>
</feature>
<feature type="transmembrane region" description="Helical" evidence="1">
    <location>
        <begin position="194"/>
        <end position="217"/>
    </location>
</feature>
<feature type="transmembrane region" description="Helical" evidence="1">
    <location>
        <begin position="238"/>
        <end position="259"/>
    </location>
</feature>
<gene>
    <name evidence="3" type="ORF">AMATHDRAFT_66000</name>
</gene>
<protein>
    <recommendedName>
        <fullName evidence="2">DUF6533 domain-containing protein</fullName>
    </recommendedName>
</protein>
<keyword evidence="4" id="KW-1185">Reference proteome</keyword>
<keyword evidence="1" id="KW-0472">Membrane</keyword>
<dbReference type="InterPro" id="IPR045340">
    <property type="entry name" value="DUF6533"/>
</dbReference>
<feature type="transmembrane region" description="Helical" evidence="1">
    <location>
        <begin position="55"/>
        <end position="77"/>
    </location>
</feature>
<keyword evidence="1" id="KW-1133">Transmembrane helix</keyword>
<dbReference type="STRING" id="703135.A0A2A9NDW6"/>
<accession>A0A2A9NDW6</accession>
<sequence length="318" mass="35492">MDPLQSAVHPMYKIMPNETPEALARKVFIRCCTTIASTVLLFLDFAHLFRDEYRFIWRAPINLIKCIYISSRYLILLFQTCVQFMGNKLLIRPICHSANSVIVTTHMYKIPISGTVCFCWTSAQTGVMVSSLTLLEVILMLRVYALHGKSHNIGVTFICSLTFGVSCNVVSLVTTLREMNVDDACVARHTPGGVFVFGASCISQQLLIWGLTFRGWWSFLQTMNDAGQRISQVMVRDGTWVLIGVCATMSITIPYSVYIDQVTHVLFSIVIPLFSISTCRLIINMQCLNGQVSSTNSQELTSIEVTGTVSQISQTSLV</sequence>
<dbReference type="AlphaFoldDB" id="A0A2A9NDW6"/>
<dbReference type="Proteomes" id="UP000242287">
    <property type="component" value="Unassembled WGS sequence"/>
</dbReference>
<feature type="domain" description="DUF6533" evidence="2">
    <location>
        <begin position="32"/>
        <end position="77"/>
    </location>
</feature>
<evidence type="ECO:0000313" key="4">
    <source>
        <dbReference type="Proteomes" id="UP000242287"/>
    </source>
</evidence>
<feature type="transmembrane region" description="Helical" evidence="1">
    <location>
        <begin position="27"/>
        <end position="49"/>
    </location>
</feature>
<evidence type="ECO:0000313" key="3">
    <source>
        <dbReference type="EMBL" id="PFH48248.1"/>
    </source>
</evidence>
<dbReference type="EMBL" id="KZ302071">
    <property type="protein sequence ID" value="PFH48248.1"/>
    <property type="molecule type" value="Genomic_DNA"/>
</dbReference>